<dbReference type="InterPro" id="IPR041679">
    <property type="entry name" value="DNA2/NAM7-like_C"/>
</dbReference>
<feature type="compositionally biased region" description="Low complexity" evidence="20">
    <location>
        <begin position="172"/>
        <end position="190"/>
    </location>
</feature>
<feature type="compositionally biased region" description="Polar residues" evidence="20">
    <location>
        <begin position="245"/>
        <end position="259"/>
    </location>
</feature>
<dbReference type="InterPro" id="IPR027417">
    <property type="entry name" value="P-loop_NTPase"/>
</dbReference>
<keyword evidence="8 19" id="KW-0227">DNA damage</keyword>
<dbReference type="InterPro" id="IPR047187">
    <property type="entry name" value="SF1_C_Upf1"/>
</dbReference>
<keyword evidence="6 19" id="KW-0479">Metal-binding</keyword>
<keyword evidence="14 19" id="KW-0238">DNA-binding</keyword>
<evidence type="ECO:0000256" key="4">
    <source>
        <dbReference type="ARBA" id="ARBA00022705"/>
    </source>
</evidence>
<dbReference type="InterPro" id="IPR011604">
    <property type="entry name" value="PDDEXK-like_dom_sf"/>
</dbReference>
<dbReference type="InParanoid" id="A0A6J2Y1R3"/>
<evidence type="ECO:0000256" key="17">
    <source>
        <dbReference type="ARBA" id="ARBA00023268"/>
    </source>
</evidence>
<keyword evidence="11 19" id="KW-0067">ATP-binding</keyword>
<evidence type="ECO:0000256" key="16">
    <source>
        <dbReference type="ARBA" id="ARBA00023242"/>
    </source>
</evidence>
<dbReference type="GO" id="GO:0046872">
    <property type="term" value="F:metal ion binding"/>
    <property type="evidence" value="ECO:0007669"/>
    <property type="project" value="UniProtKB-UniRule"/>
</dbReference>
<keyword evidence="12 19" id="KW-0408">Iron</keyword>
<dbReference type="EC" id="3.1.-.-" evidence="19"/>
<dbReference type="GO" id="GO:0033567">
    <property type="term" value="P:DNA replication, Okazaki fragment processing"/>
    <property type="evidence" value="ECO:0007669"/>
    <property type="project" value="UniProtKB-UniRule"/>
</dbReference>
<dbReference type="OrthoDB" id="306218at2759"/>
<evidence type="ECO:0000259" key="21">
    <source>
        <dbReference type="Pfam" id="PF08696"/>
    </source>
</evidence>
<comment type="subcellular location">
    <subcellularLocation>
        <location evidence="19">Nucleus</location>
    </subcellularLocation>
    <subcellularLocation>
        <location evidence="19">Chromosome</location>
    </subcellularLocation>
</comment>
<keyword evidence="19" id="KW-0158">Chromosome</keyword>
<dbReference type="InterPro" id="IPR014808">
    <property type="entry name" value="DNA_replication_fac_Dna2_N"/>
</dbReference>
<evidence type="ECO:0000313" key="25">
    <source>
        <dbReference type="RefSeq" id="XP_030756955.1"/>
    </source>
</evidence>
<feature type="domain" description="DNA2/NAM7 helicase helicase" evidence="22">
    <location>
        <begin position="1034"/>
        <end position="1131"/>
    </location>
</feature>
<dbReference type="RefSeq" id="XP_030756955.1">
    <property type="nucleotide sequence ID" value="XM_030901095.1"/>
</dbReference>
<dbReference type="EC" id="3.6.4.12" evidence="19"/>
<dbReference type="Pfam" id="PF13087">
    <property type="entry name" value="AAA_12"/>
    <property type="match status" value="1"/>
</dbReference>
<dbReference type="Pfam" id="PF08696">
    <property type="entry name" value="Dna2"/>
    <property type="match status" value="1"/>
</dbReference>
<comment type="similarity">
    <text evidence="2 19">Belongs to the DNA2/NAM7 helicase family.</text>
</comment>
<keyword evidence="7 19" id="KW-0547">Nucleotide-binding</keyword>
<dbReference type="GO" id="GO:0071932">
    <property type="term" value="P:replication fork reversal"/>
    <property type="evidence" value="ECO:0007669"/>
    <property type="project" value="TreeGrafter"/>
</dbReference>
<feature type="domain" description="DNA2/NAM7 helicase helicase" evidence="22">
    <location>
        <begin position="881"/>
        <end position="971"/>
    </location>
</feature>
<evidence type="ECO:0000256" key="9">
    <source>
        <dbReference type="ARBA" id="ARBA00022801"/>
    </source>
</evidence>
<dbReference type="Pfam" id="PF13086">
    <property type="entry name" value="AAA_11"/>
    <property type="match status" value="2"/>
</dbReference>
<proteinExistence type="inferred from homology"/>
<evidence type="ECO:0000313" key="24">
    <source>
        <dbReference type="Proteomes" id="UP000504635"/>
    </source>
</evidence>
<keyword evidence="4 19" id="KW-0235">DNA replication</keyword>
<keyword evidence="9 19" id="KW-0378">Hydrolase</keyword>
<dbReference type="GO" id="GO:0005694">
    <property type="term" value="C:chromosome"/>
    <property type="evidence" value="ECO:0007669"/>
    <property type="project" value="UniProtKB-SubCell"/>
</dbReference>
<dbReference type="CTD" id="1763"/>
<comment type="catalytic activity">
    <reaction evidence="18 19">
        <text>ATP + H2O = ADP + phosphate + H(+)</text>
        <dbReference type="Rhea" id="RHEA:13065"/>
        <dbReference type="ChEBI" id="CHEBI:15377"/>
        <dbReference type="ChEBI" id="CHEBI:15378"/>
        <dbReference type="ChEBI" id="CHEBI:30616"/>
        <dbReference type="ChEBI" id="CHEBI:43474"/>
        <dbReference type="ChEBI" id="CHEBI:456216"/>
        <dbReference type="EC" id="3.6.4.12"/>
    </reaction>
</comment>
<feature type="region of interest" description="Disordered" evidence="20">
    <location>
        <begin position="229"/>
        <end position="259"/>
    </location>
</feature>
<dbReference type="SUPFAM" id="SSF52540">
    <property type="entry name" value="P-loop containing nucleoside triphosphate hydrolases"/>
    <property type="match status" value="2"/>
</dbReference>
<evidence type="ECO:0000256" key="14">
    <source>
        <dbReference type="ARBA" id="ARBA00023125"/>
    </source>
</evidence>
<evidence type="ECO:0000259" key="23">
    <source>
        <dbReference type="Pfam" id="PF13087"/>
    </source>
</evidence>
<dbReference type="CDD" id="cd18808">
    <property type="entry name" value="SF1_C_Upf1"/>
    <property type="match status" value="1"/>
</dbReference>
<organism evidence="24 25">
    <name type="scientific">Sitophilus oryzae</name>
    <name type="common">Rice weevil</name>
    <name type="synonym">Curculio oryzae</name>
    <dbReference type="NCBI Taxonomy" id="7048"/>
    <lineage>
        <taxon>Eukaryota</taxon>
        <taxon>Metazoa</taxon>
        <taxon>Ecdysozoa</taxon>
        <taxon>Arthropoda</taxon>
        <taxon>Hexapoda</taxon>
        <taxon>Insecta</taxon>
        <taxon>Pterygota</taxon>
        <taxon>Neoptera</taxon>
        <taxon>Endopterygota</taxon>
        <taxon>Coleoptera</taxon>
        <taxon>Polyphaga</taxon>
        <taxon>Cucujiformia</taxon>
        <taxon>Curculionidae</taxon>
        <taxon>Dryophthorinae</taxon>
        <taxon>Sitophilus</taxon>
    </lineage>
</organism>
<evidence type="ECO:0000256" key="8">
    <source>
        <dbReference type="ARBA" id="ARBA00022763"/>
    </source>
</evidence>
<sequence>MKKTAAKSKASHGCKKISSYFAVQSTKRVDIIKKVESKVVGDIIVLDSDDDSVDKLEIKQQSLNKRKYNGSSSISPPLKKVYCEEKSGLSMKDTNDSNCTKPSTSGINSSESGLMLKNIKDLLSTSALKTYNSIEEDLENCPDKEESNKFDVQAASLSKNIHILSTPEKQIKTVPSTSSKKSPNANSSKKNNGEKSSSKKTPKKIFTRSPSNLNEFNVEILKNFVRITPSKKGQSDSSGKKAQTKNETTPNKISNTTVFSPTGKVRGKLDFSSCEKKISTVSGPEIKLNNKENVDLINVDFDDSWDGDMFDNYNLDLSNLQHCKVVNVDRENFDVILTVKSTSSNEKAICRLRSIWIDTKLNIGDTVNISAKKTAENEWLLDNKNGLLVYDPDFLFSASSISNAIFCKRKLIFAERYRGYDPTNRFMIIGYMVHGLLQEVLVKNIYQLKDIEKCAEDILYQLNSIKDIYASGDKFEAIKEDFYFYIPKIREFLDKYIEGRTKFPAAPPKKGDWKGTISKIEDIEENIWCPDLGWKGKVDVTIKYGNKVMPLEVKTGRASVSVEHRGQVLLYILMMNKLGYKVSSGLLLYLKEGTLKEIPPTEAEKNGLMILRNEMAYYLSKRPKVTKDQGEQIFVEPHEIPEPINHKSCANCPYNVVCVAHARYFKEDLSRFPYLQSVADEVSDVITQVHVDYFMHWSSLLVLEMSNREDSKQMKDIYTLSPSERKKKGKCLINLKLVNVKPEPNGLYSHTFTDFSQENGFSEQNGNFLSSGIVDSSYIVASTESRPAVASGFVTELTVNSIVVTLERDLRKKYENQRFFLDSYESTSVLTSNMASLNLLLGTTEQANKLRHIIIDRPPPVFRPKIPKMVAQKAKPILKRLNRCQQRAVLKAIAAEEYLLIKGMPGTGKTATIVALIQLLVEMGKTVLITSHTHSAVDNVCLRLIKYGVKFMRLGNRGRINKNLADYAEDKYTEMCSTPEQLERVYNSVVSHFLRMFLEVFINDTLFFTRPPPVFRPKIPKMVAQKAKPILKRLNRCQQRAVLKAIAAEEYLLIKGMPGTGKTATIVALIQLLVEMGKTVLITSHTHSAVDNVCLRLIKYGIKFMRLGNRGRINKNLVDYTEDKYTEMCSTPEQLERVYNSVFTNFNFSFRELGMDESLFERLDSEESRISLNLNYRMNEPITALANALTYNGELLIATEEIAKASLNLPNIETVKQKYKGMSWILETLDTSLERAVQFIDTGPVWDLEHTVPWTQDGNGDKQEAEKLVNIYEAAIIFHLIQALLQGGVKAYQIGVIATYRAQVAQLSAILNHTNVEINTVDQYQGKDKNVVFYSCSKSVDTEKEWTSNKFDLLEDKRRLNVAITRTKHKLIFVGDWATLQKYTTFMKIKDILEENAINLSSIENFQWMDILNSVNV</sequence>
<keyword evidence="17 19" id="KW-0511">Multifunctional enzyme</keyword>
<dbReference type="Proteomes" id="UP000504635">
    <property type="component" value="Unplaced"/>
</dbReference>
<evidence type="ECO:0000256" key="5">
    <source>
        <dbReference type="ARBA" id="ARBA00022722"/>
    </source>
</evidence>
<reference evidence="25" key="1">
    <citation type="submission" date="2025-08" db="UniProtKB">
        <authorList>
            <consortium name="RefSeq"/>
        </authorList>
    </citation>
    <scope>IDENTIFICATION</scope>
    <source>
        <tissue evidence="25">Gonads</tissue>
    </source>
</reference>
<evidence type="ECO:0000256" key="7">
    <source>
        <dbReference type="ARBA" id="ARBA00022741"/>
    </source>
</evidence>
<gene>
    <name evidence="25" type="primary">LOC115882846</name>
</gene>
<dbReference type="InterPro" id="IPR045055">
    <property type="entry name" value="DNA2/NAM7-like"/>
</dbReference>
<keyword evidence="24" id="KW-1185">Reference proteome</keyword>
<comment type="function">
    <text evidence="19">Key enzyme involved in DNA replication and DNA repair. Involved in Okazaki fragments processing by cleaving long flaps that escape FEN1: flaps that are longer than 27 nucleotides are coated by replication protein A complex (RPA), leading to recruit DNA2 which cleaves the flap until it is too short to bind RPA and becomes a substrate for FEN1. Also involved in 5'-end resection of DNA during double-strand break (DSB) repair by mediating the cleavage of 5'-ssDNA.</text>
</comment>
<dbReference type="Gene3D" id="3.40.50.300">
    <property type="entry name" value="P-loop containing nucleotide triphosphate hydrolases"/>
    <property type="match status" value="3"/>
</dbReference>
<dbReference type="PANTHER" id="PTHR10887:SF433">
    <property type="entry name" value="DNA REPLICATION ATP-DEPENDENT HELICASE_NUCLEASE DNA2"/>
    <property type="match status" value="1"/>
</dbReference>
<dbReference type="Gene3D" id="3.90.320.10">
    <property type="match status" value="1"/>
</dbReference>
<evidence type="ECO:0000259" key="22">
    <source>
        <dbReference type="Pfam" id="PF13086"/>
    </source>
</evidence>
<dbReference type="GO" id="GO:0005524">
    <property type="term" value="F:ATP binding"/>
    <property type="evidence" value="ECO:0007669"/>
    <property type="project" value="UniProtKB-UniRule"/>
</dbReference>
<evidence type="ECO:0000256" key="18">
    <source>
        <dbReference type="ARBA" id="ARBA00047995"/>
    </source>
</evidence>
<evidence type="ECO:0000256" key="2">
    <source>
        <dbReference type="ARBA" id="ARBA00007913"/>
    </source>
</evidence>
<accession>A0A6J2Y1R3</accession>
<feature type="region of interest" description="Disordered" evidence="20">
    <location>
        <begin position="161"/>
        <end position="209"/>
    </location>
</feature>
<feature type="domain" description="DNA replication factor Dna2 N-terminal" evidence="21">
    <location>
        <begin position="343"/>
        <end position="543"/>
    </location>
</feature>
<evidence type="ECO:0000256" key="15">
    <source>
        <dbReference type="ARBA" id="ARBA00023204"/>
    </source>
</evidence>
<dbReference type="GeneID" id="115882846"/>
<protein>
    <recommendedName>
        <fullName evidence="19">DNA replication ATP-dependent helicase/nuclease</fullName>
        <ecNumber evidence="19">3.1.-.-</ecNumber>
        <ecNumber evidence="19">3.6.4.12</ecNumber>
    </recommendedName>
</protein>
<dbReference type="PANTHER" id="PTHR10887">
    <property type="entry name" value="DNA2/NAM7 HELICASE FAMILY"/>
    <property type="match status" value="1"/>
</dbReference>
<evidence type="ECO:0000256" key="19">
    <source>
        <dbReference type="RuleBase" id="RU367041"/>
    </source>
</evidence>
<evidence type="ECO:0000256" key="3">
    <source>
        <dbReference type="ARBA" id="ARBA00022485"/>
    </source>
</evidence>
<keyword evidence="5 19" id="KW-0540">Nuclease</keyword>
<dbReference type="InterPro" id="IPR041677">
    <property type="entry name" value="DNA2/NAM7_AAA_11"/>
</dbReference>
<keyword evidence="3 19" id="KW-0004">4Fe-4S</keyword>
<dbReference type="FunCoup" id="A0A6J2Y1R3">
    <property type="interactions" value="1161"/>
</dbReference>
<evidence type="ECO:0000256" key="1">
    <source>
        <dbReference type="ARBA" id="ARBA00001966"/>
    </source>
</evidence>
<name>A0A6J2Y1R3_SITOR</name>
<dbReference type="CDD" id="cd22318">
    <property type="entry name" value="DNA2_N-like"/>
    <property type="match status" value="1"/>
</dbReference>
<keyword evidence="15 19" id="KW-0234">DNA repair</keyword>
<keyword evidence="16 19" id="KW-0539">Nucleus</keyword>
<dbReference type="GO" id="GO:0003677">
    <property type="term" value="F:DNA binding"/>
    <property type="evidence" value="ECO:0007669"/>
    <property type="project" value="UniProtKB-UniRule"/>
</dbReference>
<dbReference type="GO" id="GO:0005737">
    <property type="term" value="C:cytoplasm"/>
    <property type="evidence" value="ECO:0007669"/>
    <property type="project" value="TreeGrafter"/>
</dbReference>
<dbReference type="GO" id="GO:0051539">
    <property type="term" value="F:4 iron, 4 sulfur cluster binding"/>
    <property type="evidence" value="ECO:0007669"/>
    <property type="project" value="UniProtKB-UniRule"/>
</dbReference>
<comment type="cofactor">
    <cofactor evidence="1">
        <name>[4Fe-4S] cluster</name>
        <dbReference type="ChEBI" id="CHEBI:49883"/>
    </cofactor>
</comment>
<dbReference type="KEGG" id="soy:115882846"/>
<dbReference type="GO" id="GO:0005634">
    <property type="term" value="C:nucleus"/>
    <property type="evidence" value="ECO:0007669"/>
    <property type="project" value="UniProtKB-SubCell"/>
</dbReference>
<evidence type="ECO:0000256" key="11">
    <source>
        <dbReference type="ARBA" id="ARBA00022840"/>
    </source>
</evidence>
<dbReference type="GO" id="GO:0017116">
    <property type="term" value="F:single-stranded DNA helicase activity"/>
    <property type="evidence" value="ECO:0007669"/>
    <property type="project" value="UniProtKB-UniRule"/>
</dbReference>
<evidence type="ECO:0000256" key="12">
    <source>
        <dbReference type="ARBA" id="ARBA00023004"/>
    </source>
</evidence>
<keyword evidence="13 19" id="KW-0411">Iron-sulfur</keyword>
<feature type="compositionally biased region" description="Low complexity" evidence="20">
    <location>
        <begin position="230"/>
        <end position="241"/>
    </location>
</feature>
<feature type="domain" description="DNA2/NAM7 helicase-like C-terminal" evidence="23">
    <location>
        <begin position="1155"/>
        <end position="1376"/>
    </location>
</feature>
<evidence type="ECO:0000256" key="6">
    <source>
        <dbReference type="ARBA" id="ARBA00022723"/>
    </source>
</evidence>
<dbReference type="GO" id="GO:0017108">
    <property type="term" value="F:5'-flap endonuclease activity"/>
    <property type="evidence" value="ECO:0007669"/>
    <property type="project" value="UniProtKB-UniRule"/>
</dbReference>
<evidence type="ECO:0000256" key="10">
    <source>
        <dbReference type="ARBA" id="ARBA00022806"/>
    </source>
</evidence>
<dbReference type="GO" id="GO:0006281">
    <property type="term" value="P:DNA repair"/>
    <property type="evidence" value="ECO:0007669"/>
    <property type="project" value="UniProtKB-KW"/>
</dbReference>
<evidence type="ECO:0000256" key="20">
    <source>
        <dbReference type="SAM" id="MobiDB-lite"/>
    </source>
</evidence>
<evidence type="ECO:0000256" key="13">
    <source>
        <dbReference type="ARBA" id="ARBA00023014"/>
    </source>
</evidence>
<keyword evidence="10 19" id="KW-0347">Helicase</keyword>